<evidence type="ECO:0000313" key="3">
    <source>
        <dbReference type="EMBL" id="EKR64753.1"/>
    </source>
</evidence>
<dbReference type="PROSITE" id="PS50156">
    <property type="entry name" value="SSD"/>
    <property type="match status" value="1"/>
</dbReference>
<sequence length="1088" mass="121676">MLFVAVGIFGFISIPRLPISLMPPTSSPAITILTRYPGISPGKIEEIITKPIEEQISGVGGIEDILSSSEEGESRINVIFKPGTKVSYRSLEVRSKIDLIRGNFPREVEEPAILRYDPTNKPIFIVKLESEKYKLKDLREFGENKYKKKFERIDGVSEIHVGGGFQREINIDIDKGKLLQTGVGLEEVLSKIRTANVDVPAGNLLIGDNYINIRVIGKLIQIKEIGKIPITVGKSEQIVYLSDISNVKDGFREKEDIARDAGKEVVSIYVQKAGDANSLALCEELRRELSSIHIEGIQQSINYDQSQTIKTAIAKVADSAIQGGIIAVVVLFLFLRNFYATILVSVSIPLSIISTFGLMYFFNVGINVISLCGLALGVGMLVDCSVVVIDRIFFVHHENGFVKDGILKASSGLSKELFASVLTSIAVFFPIFFSSRELRDLYGGLAITVSASLVTSLIVSLTFLPTLAKFILTKESRFQTLVPPQYVLTYISKMKSYIEIEMYHKVLSQYWDRTLQLNLSDKAENAMPLLSKNRLIGFGARCKILPWFRNQILRRRRTKLNSESPNQHELLRFDLTKSLRFLLKHYNKTALYSTAIIVVCLCLSYFLKQEYIDPTDSNEISASLEVETGTHLDATDLITKSVERVIEKNPNVEKVSSKVEKWHSDLMIKLKPASFREGKSTNDVITELKKETDELKNAFVFYTESGAGEGSKEIDIEIIGDEAETIKELARESAKEIGGIPGIQQVALRFKEGKDQITFSIDKVKASQSGLLPNQIANFMKTAYTGSIPTKFYDKDKEIDIRVRFSEEDREGPESVFGVAIPSSQSEKVSKTPLIELSSIKKEKAESRIYRKNKRRTYGLTSKLGDIDTGSAVFKIETALKKISFPENYHYEMTGNYKKLKESKTEMINLIVLAFIIIVCILSSLFESFLLPFLIVLTIPFSAAGVILTLFVFRMSLNISVYIGFVMLAGITVNNSILIVETFLEKLKSNQYYEIDVLLTEGIRERIRPILITTITTVLGLLPSVLDSGEGSQLWRPLAVTVVAGLSISTALTILLFPAFFKIAVPYLLEDHKSIPLQNKIKKRSKKI</sequence>
<dbReference type="SUPFAM" id="SSF82714">
    <property type="entry name" value="Multidrug efflux transporter AcrB TolC docking domain, DN and DC subdomains"/>
    <property type="match status" value="2"/>
</dbReference>
<reference evidence="3 4" key="1">
    <citation type="submission" date="2012-10" db="EMBL/GenBank/DDBJ databases">
        <authorList>
            <person name="Harkins D.M."/>
            <person name="Durkin A.S."/>
            <person name="Brinkac L.M."/>
            <person name="Haft D.H."/>
            <person name="Selengut J.D."/>
            <person name="Sanka R."/>
            <person name="DePew J."/>
            <person name="Purushe J."/>
            <person name="Whelen A.C."/>
            <person name="Vinetz J.M."/>
            <person name="Sutton G.G."/>
            <person name="Nierman W.C."/>
            <person name="Fouts D.E."/>
        </authorList>
    </citation>
    <scope>NUCLEOTIDE SEQUENCE [LARGE SCALE GENOMIC DNA]</scope>
    <source>
        <strain evidence="3 4">2006001853</strain>
    </source>
</reference>
<feature type="transmembrane region" description="Helical" evidence="1">
    <location>
        <begin position="1038"/>
        <end position="1061"/>
    </location>
</feature>
<name>A0A828Z445_9LEPT</name>
<dbReference type="GO" id="GO:0005886">
    <property type="term" value="C:plasma membrane"/>
    <property type="evidence" value="ECO:0007669"/>
    <property type="project" value="TreeGrafter"/>
</dbReference>
<feature type="domain" description="SSD" evidence="2">
    <location>
        <begin position="947"/>
        <end position="1063"/>
    </location>
</feature>
<keyword evidence="1" id="KW-0812">Transmembrane</keyword>
<dbReference type="PANTHER" id="PTHR32063:SF0">
    <property type="entry name" value="SWARMING MOTILITY PROTEIN SWRC"/>
    <property type="match status" value="1"/>
</dbReference>
<proteinExistence type="predicted"/>
<dbReference type="EMBL" id="AFLV02000038">
    <property type="protein sequence ID" value="EKR64753.1"/>
    <property type="molecule type" value="Genomic_DNA"/>
</dbReference>
<accession>A0A828Z445</accession>
<dbReference type="InterPro" id="IPR001036">
    <property type="entry name" value="Acrflvin-R"/>
</dbReference>
<dbReference type="Gene3D" id="3.30.70.1320">
    <property type="entry name" value="Multidrug efflux transporter AcrB pore domain like"/>
    <property type="match status" value="1"/>
</dbReference>
<comment type="caution">
    <text evidence="3">The sequence shown here is derived from an EMBL/GenBank/DDBJ whole genome shotgun (WGS) entry which is preliminary data.</text>
</comment>
<dbReference type="SUPFAM" id="SSF82693">
    <property type="entry name" value="Multidrug efflux transporter AcrB pore domain, PN1, PN2, PC1 and PC2 subdomains"/>
    <property type="match status" value="2"/>
</dbReference>
<dbReference type="InterPro" id="IPR000731">
    <property type="entry name" value="SSD"/>
</dbReference>
<gene>
    <name evidence="3" type="ORF">LEP1GSC036_3232</name>
</gene>
<feature type="transmembrane region" description="Helical" evidence="1">
    <location>
        <begin position="368"/>
        <end position="389"/>
    </location>
</feature>
<feature type="transmembrane region" description="Helical" evidence="1">
    <location>
        <begin position="907"/>
        <end position="926"/>
    </location>
</feature>
<keyword evidence="1" id="KW-0472">Membrane</keyword>
<dbReference type="Gene3D" id="3.30.70.1440">
    <property type="entry name" value="Multidrug efflux transporter AcrB pore domain"/>
    <property type="match status" value="1"/>
</dbReference>
<dbReference type="InterPro" id="IPR027463">
    <property type="entry name" value="AcrB_DN_DC_subdom"/>
</dbReference>
<feature type="transmembrane region" description="Helical" evidence="1">
    <location>
        <begin position="441"/>
        <end position="464"/>
    </location>
</feature>
<dbReference type="Pfam" id="PF00873">
    <property type="entry name" value="ACR_tran"/>
    <property type="match status" value="2"/>
</dbReference>
<dbReference type="AlphaFoldDB" id="A0A828Z445"/>
<dbReference type="PRINTS" id="PR00702">
    <property type="entry name" value="ACRIFLAVINRP"/>
</dbReference>
<dbReference type="SUPFAM" id="SSF82866">
    <property type="entry name" value="Multidrug efflux transporter AcrB transmembrane domain"/>
    <property type="match status" value="2"/>
</dbReference>
<evidence type="ECO:0000313" key="4">
    <source>
        <dbReference type="Proteomes" id="UP000001338"/>
    </source>
</evidence>
<dbReference type="Gene3D" id="1.20.1640.10">
    <property type="entry name" value="Multidrug efflux transporter AcrB transmembrane domain"/>
    <property type="match status" value="2"/>
</dbReference>
<dbReference type="GO" id="GO:0042910">
    <property type="term" value="F:xenobiotic transmembrane transporter activity"/>
    <property type="evidence" value="ECO:0007669"/>
    <property type="project" value="TreeGrafter"/>
</dbReference>
<feature type="transmembrane region" description="Helical" evidence="1">
    <location>
        <begin position="417"/>
        <end position="435"/>
    </location>
</feature>
<organism evidence="3 4">
    <name type="scientific">Leptospira weilii str. 2006001853</name>
    <dbReference type="NCBI Taxonomy" id="1001589"/>
    <lineage>
        <taxon>Bacteria</taxon>
        <taxon>Pseudomonadati</taxon>
        <taxon>Spirochaetota</taxon>
        <taxon>Spirochaetia</taxon>
        <taxon>Leptospirales</taxon>
        <taxon>Leptospiraceae</taxon>
        <taxon>Leptospira</taxon>
    </lineage>
</organism>
<feature type="transmembrane region" description="Helical" evidence="1">
    <location>
        <begin position="342"/>
        <end position="362"/>
    </location>
</feature>
<dbReference type="PANTHER" id="PTHR32063">
    <property type="match status" value="1"/>
</dbReference>
<keyword evidence="1" id="KW-1133">Transmembrane helix</keyword>
<dbReference type="Gene3D" id="3.30.70.1430">
    <property type="entry name" value="Multidrug efflux transporter AcrB pore domain"/>
    <property type="match status" value="2"/>
</dbReference>
<dbReference type="Proteomes" id="UP000001338">
    <property type="component" value="Unassembled WGS sequence"/>
</dbReference>
<feature type="transmembrane region" description="Helical" evidence="1">
    <location>
        <begin position="959"/>
        <end position="980"/>
    </location>
</feature>
<evidence type="ECO:0000256" key="1">
    <source>
        <dbReference type="SAM" id="Phobius"/>
    </source>
</evidence>
<protein>
    <submittedName>
        <fullName evidence="3">Export membrane protein</fullName>
    </submittedName>
</protein>
<feature type="transmembrane region" description="Helical" evidence="1">
    <location>
        <begin position="933"/>
        <end position="953"/>
    </location>
</feature>
<dbReference type="Gene3D" id="3.30.2090.10">
    <property type="entry name" value="Multidrug efflux transporter AcrB TolC docking domain, DN and DC subdomains"/>
    <property type="match status" value="2"/>
</dbReference>
<evidence type="ECO:0000259" key="2">
    <source>
        <dbReference type="PROSITE" id="PS50156"/>
    </source>
</evidence>
<feature type="transmembrane region" description="Helical" evidence="1">
    <location>
        <begin position="589"/>
        <end position="607"/>
    </location>
</feature>